<dbReference type="OrthoDB" id="2365850at2"/>
<name>A0A0L0WEZ9_GOTPU</name>
<evidence type="ECO:0000313" key="2">
    <source>
        <dbReference type="EMBL" id="KNF10063.1"/>
    </source>
</evidence>
<evidence type="ECO:0000256" key="1">
    <source>
        <dbReference type="SAM" id="Coils"/>
    </source>
</evidence>
<gene>
    <name evidence="2" type="ORF">CLPU_1c02280</name>
</gene>
<feature type="coiled-coil region" evidence="1">
    <location>
        <begin position="40"/>
        <end position="98"/>
    </location>
</feature>
<evidence type="ECO:0000313" key="3">
    <source>
        <dbReference type="Proteomes" id="UP000037267"/>
    </source>
</evidence>
<reference evidence="3" key="1">
    <citation type="submission" date="2015-07" db="EMBL/GenBank/DDBJ databases">
        <title>Draft genome sequence of the purine-degrading Gottschalkia purinilyticum DSM 1384 (formerly Clostridium purinilyticum).</title>
        <authorList>
            <person name="Poehlein A."/>
            <person name="Schiel-Bengelsdorf B."/>
            <person name="Bengelsdorf F.R."/>
            <person name="Daniel R."/>
            <person name="Duerre P."/>
        </authorList>
    </citation>
    <scope>NUCLEOTIDE SEQUENCE [LARGE SCALE GENOMIC DNA]</scope>
    <source>
        <strain evidence="3">DSM 1384</strain>
    </source>
</reference>
<dbReference type="Pfam" id="PF06810">
    <property type="entry name" value="Phage_scaffold"/>
    <property type="match status" value="1"/>
</dbReference>
<dbReference type="EMBL" id="LGSS01000001">
    <property type="protein sequence ID" value="KNF10063.1"/>
    <property type="molecule type" value="Genomic_DNA"/>
</dbReference>
<proteinExistence type="predicted"/>
<dbReference type="InterPro" id="IPR009636">
    <property type="entry name" value="SCAF"/>
</dbReference>
<organism evidence="2 3">
    <name type="scientific">Gottschalkia purinilytica</name>
    <name type="common">Clostridium purinilyticum</name>
    <dbReference type="NCBI Taxonomy" id="1503"/>
    <lineage>
        <taxon>Bacteria</taxon>
        <taxon>Bacillati</taxon>
        <taxon>Bacillota</taxon>
        <taxon>Tissierellia</taxon>
        <taxon>Tissierellales</taxon>
        <taxon>Gottschalkiaceae</taxon>
        <taxon>Gottschalkia</taxon>
    </lineage>
</organism>
<dbReference type="AlphaFoldDB" id="A0A0L0WEZ9"/>
<keyword evidence="1" id="KW-0175">Coiled coil</keyword>
<dbReference type="RefSeq" id="WP_082154013.1">
    <property type="nucleotide sequence ID" value="NZ_LGSS01000001.1"/>
</dbReference>
<accession>A0A0L0WEZ9</accession>
<dbReference type="STRING" id="1503.CLPU_1c02280"/>
<keyword evidence="3" id="KW-1185">Reference proteome</keyword>
<dbReference type="Proteomes" id="UP000037267">
    <property type="component" value="Unassembled WGS sequence"/>
</dbReference>
<comment type="caution">
    <text evidence="2">The sequence shown here is derived from an EMBL/GenBank/DDBJ whole genome shotgun (WGS) entry which is preliminary data.</text>
</comment>
<sequence>MMHLKELLGKELYSHVVQKLGNKQKIVLISNGDWIPKDKFNSINEERKLLKSELKEKDNELIHLSKEVQRNEDLLREIKILKRLNKKLKEKHKNKIREIKFDNSLNEYIAKSKAKNPELVKKLIKLQYVKLYNQDPLWIEQQVKQLKETDGYLFD</sequence>
<protein>
    <submittedName>
        <fullName evidence="2">Phage minor structural protein GP20</fullName>
    </submittedName>
</protein>